<dbReference type="Pfam" id="PF18741">
    <property type="entry name" value="MTES_1575"/>
    <property type="match status" value="1"/>
</dbReference>
<protein>
    <recommendedName>
        <fullName evidence="2">Restriction endonuclease type II-like domain-containing protein</fullName>
    </recommendedName>
</protein>
<evidence type="ECO:0000313" key="3">
    <source>
        <dbReference type="EMBL" id="MBO1752024.1"/>
    </source>
</evidence>
<reference evidence="3" key="1">
    <citation type="submission" date="2021-03" db="EMBL/GenBank/DDBJ databases">
        <title>Actinotalea soli sp. nov., isolated from soil.</title>
        <authorList>
            <person name="Ping W."/>
            <person name="Zhang J."/>
        </authorList>
    </citation>
    <scope>NUCLEOTIDE SEQUENCE</scope>
    <source>
        <strain evidence="3">BY-33</strain>
    </source>
</reference>
<dbReference type="RefSeq" id="WP_208055714.1">
    <property type="nucleotide sequence ID" value="NZ_JAGEMK010000004.1"/>
</dbReference>
<feature type="compositionally biased region" description="Basic and acidic residues" evidence="1">
    <location>
        <begin position="185"/>
        <end position="197"/>
    </location>
</feature>
<sequence>MTAPVRIHAPGPDGHPQKADGEEVVRPAVVPEPDPAVLVDRAAARWREALVARAGDSALADVGRLGEAQLDLSAAHPSGIAQLFAGRETRLSNLVREGSALSSAKRRARAVGALAEDHAQRYGIASAFLAIGVATWTEPLDTRTAQSVDGDDLEAIAQVAVVPGAIEAHEAAEADRVADGAVPEESSRATESEDAPHVRTVRAPVLLRPVAIHPRGRGESDYDLSLEPSLEINPLLAASLRRRGALLDPAALARGTFTEAGFDPRPALGRLRALGAAVLEDFRLEERLLVGTFVHPEQVLVDDLEAQGAHLVEHEVLRALAGDHRSVEALTHPLPRPLRGDRPLDQERGVGDLDPAQTHVLDAIAAGHHLLVDAPAGSDVPGTLAAVVADAAAAGRTVLYVPGHRRAGAALVDRLTELGLESLVLDIAPDSGWRAQAARRLLGAMTVEPVHVEASHVAIVQRELLDRRARLSGYIDGLHVQRDPWGASAYDALQALARLTSGRPAAQTRVRLTVPVAESLNAERRAQAAADLVRAAGLGAFSTSARSTAWYGADLLTNDRAAAVLARLDHLLDESLPRLEEEVAHVAETTGLTPAATPAEWGEQLEMLAGVRGALDVFQPIVFERSAADLVAATATPAWRAERGLDMPRGLRRRFRKQAKDMLRPGRPVEDLHAALVDVQSQREVWQAHCPAGGWPRIPEGLAAIEREFQVIRGDLARLSSVLANTPDGGELETLSWRSLRERLRRLEQDRSALETLPERTAIVRDLDRRGLGDLLEDLADRRVPAALVSAELELAWWSTVFEEILRQDPALAGYDGAALARLVAEFRTLDRRYVADRGVLALAAAREDLRVRLRAADQQTQDLFGEIVEDRFGGVRQAVDRYPDVTRHLRPCLVASPMLVPHVLPGRRSEDLVILDAASHLPIETVVGALARGRQVLVVGDTRCASGTALAELAEVLPSLALHADTSRRDPHLTAFLSDHGYAGCLTATPLPSTASLLRLDVVDGAGMPAANGAVEATQAEITHVVDLVLEHALSRPDESLAVVSASPVHTERLREAVMAEVRDNPSLGTFFRPDQPEPFAVVEIGATQGLTREAVIFSVGYGRTPHGRVLHRFGAVSEPGGDGRLLEALGATRQRLTVVSCFSSTDLDPDRLKSPGARMLADLLALAEARSAAPTRSERHEPEATGPEPDRLVLDLAERLWRQGLVVDIDHGLGTDARIPLVVGHPDLPGEMLVAVLTDDEAYVGEPSVRVRDRQDAERLERLGWTVVQVWSAAAFLDPQGEADAVLAATVEACARRTAERTEARPVRPGRPEVLADAAPDVVAEARSEAIPAVQVPAVQVPAAQAPAVHAAAGPLAPDLDGEQGELIPVSAVTPGPSARGPRPAVEQGLPIAAYSDDELDEVAVWIASDGVERTEEELAAALRAELGISRRGTRVDTAVLSAVRRL</sequence>
<keyword evidence="4" id="KW-1185">Reference proteome</keyword>
<evidence type="ECO:0000313" key="4">
    <source>
        <dbReference type="Proteomes" id="UP000664209"/>
    </source>
</evidence>
<feature type="region of interest" description="Disordered" evidence="1">
    <location>
        <begin position="1"/>
        <end position="20"/>
    </location>
</feature>
<dbReference type="EMBL" id="JAGEMK010000004">
    <property type="protein sequence ID" value="MBO1752024.1"/>
    <property type="molecule type" value="Genomic_DNA"/>
</dbReference>
<comment type="caution">
    <text evidence="3">The sequence shown here is derived from an EMBL/GenBank/DDBJ whole genome shotgun (WGS) entry which is preliminary data.</text>
</comment>
<dbReference type="Proteomes" id="UP000664209">
    <property type="component" value="Unassembled WGS sequence"/>
</dbReference>
<feature type="domain" description="Restriction endonuclease type II-like" evidence="2">
    <location>
        <begin position="1199"/>
        <end position="1290"/>
    </location>
</feature>
<evidence type="ECO:0000259" key="2">
    <source>
        <dbReference type="Pfam" id="PF18741"/>
    </source>
</evidence>
<feature type="region of interest" description="Disordered" evidence="1">
    <location>
        <begin position="175"/>
        <end position="197"/>
    </location>
</feature>
<name>A0A939LQ92_9CELL</name>
<evidence type="ECO:0000256" key="1">
    <source>
        <dbReference type="SAM" id="MobiDB-lite"/>
    </source>
</evidence>
<dbReference type="InterPro" id="IPR049468">
    <property type="entry name" value="Restrct_endonuc-II-like_dom"/>
</dbReference>
<accession>A0A939LQ92</accession>
<gene>
    <name evidence="3" type="ORF">J4G33_09440</name>
</gene>
<proteinExistence type="predicted"/>
<organism evidence="3 4">
    <name type="scientific">Actinotalea soli</name>
    <dbReference type="NCBI Taxonomy" id="2819234"/>
    <lineage>
        <taxon>Bacteria</taxon>
        <taxon>Bacillati</taxon>
        <taxon>Actinomycetota</taxon>
        <taxon>Actinomycetes</taxon>
        <taxon>Micrococcales</taxon>
        <taxon>Cellulomonadaceae</taxon>
        <taxon>Actinotalea</taxon>
    </lineage>
</organism>